<reference evidence="1 2" key="1">
    <citation type="journal article" date="2014" name="Am. J. Bot.">
        <title>Genome assembly and annotation for red clover (Trifolium pratense; Fabaceae).</title>
        <authorList>
            <person name="Istvanek J."/>
            <person name="Jaros M."/>
            <person name="Krenek A."/>
            <person name="Repkova J."/>
        </authorList>
    </citation>
    <scope>NUCLEOTIDE SEQUENCE [LARGE SCALE GENOMIC DNA]</scope>
    <source>
        <strain evidence="2">cv. Tatra</strain>
        <tissue evidence="1">Young leaves</tissue>
    </source>
</reference>
<reference evidence="1 2" key="2">
    <citation type="journal article" date="2017" name="Front. Plant Sci.">
        <title>Gene Classification and Mining of Molecular Markers Useful in Red Clover (Trifolium pratense) Breeding.</title>
        <authorList>
            <person name="Istvanek J."/>
            <person name="Dluhosova J."/>
            <person name="Dluhos P."/>
            <person name="Patkova L."/>
            <person name="Nedelnik J."/>
            <person name="Repkova J."/>
        </authorList>
    </citation>
    <scope>NUCLEOTIDE SEQUENCE [LARGE SCALE GENOMIC DNA]</scope>
    <source>
        <strain evidence="2">cv. Tatra</strain>
        <tissue evidence="1">Young leaves</tissue>
    </source>
</reference>
<dbReference type="Proteomes" id="UP000236291">
    <property type="component" value="Unassembled WGS sequence"/>
</dbReference>
<gene>
    <name evidence="1" type="ORF">L195_g057103</name>
</gene>
<evidence type="ECO:0000313" key="1">
    <source>
        <dbReference type="EMBL" id="PNX70114.1"/>
    </source>
</evidence>
<dbReference type="AlphaFoldDB" id="A0A2K3KV27"/>
<dbReference type="EMBL" id="ASHM01111334">
    <property type="protein sequence ID" value="PNX70114.1"/>
    <property type="molecule type" value="Genomic_DNA"/>
</dbReference>
<protein>
    <submittedName>
        <fullName evidence="1">Uncharacterized protein</fullName>
    </submittedName>
</protein>
<feature type="non-terminal residue" evidence="1">
    <location>
        <position position="1"/>
    </location>
</feature>
<proteinExistence type="predicted"/>
<name>A0A2K3KV27_TRIPR</name>
<evidence type="ECO:0000313" key="2">
    <source>
        <dbReference type="Proteomes" id="UP000236291"/>
    </source>
</evidence>
<organism evidence="1 2">
    <name type="scientific">Trifolium pratense</name>
    <name type="common">Red clover</name>
    <dbReference type="NCBI Taxonomy" id="57577"/>
    <lineage>
        <taxon>Eukaryota</taxon>
        <taxon>Viridiplantae</taxon>
        <taxon>Streptophyta</taxon>
        <taxon>Embryophyta</taxon>
        <taxon>Tracheophyta</taxon>
        <taxon>Spermatophyta</taxon>
        <taxon>Magnoliopsida</taxon>
        <taxon>eudicotyledons</taxon>
        <taxon>Gunneridae</taxon>
        <taxon>Pentapetalae</taxon>
        <taxon>rosids</taxon>
        <taxon>fabids</taxon>
        <taxon>Fabales</taxon>
        <taxon>Fabaceae</taxon>
        <taxon>Papilionoideae</taxon>
        <taxon>50 kb inversion clade</taxon>
        <taxon>NPAAA clade</taxon>
        <taxon>Hologalegina</taxon>
        <taxon>IRL clade</taxon>
        <taxon>Trifolieae</taxon>
        <taxon>Trifolium</taxon>
    </lineage>
</organism>
<comment type="caution">
    <text evidence="1">The sequence shown here is derived from an EMBL/GenBank/DDBJ whole genome shotgun (WGS) entry which is preliminary data.</text>
</comment>
<sequence>RKEQWGEAVRGKEMEGISIYCGRSMIRFNGTEKSSS</sequence>
<accession>A0A2K3KV27</accession>